<organism evidence="11 12">
    <name type="scientific">Pyrrhoderma noxium</name>
    <dbReference type="NCBI Taxonomy" id="2282107"/>
    <lineage>
        <taxon>Eukaryota</taxon>
        <taxon>Fungi</taxon>
        <taxon>Dikarya</taxon>
        <taxon>Basidiomycota</taxon>
        <taxon>Agaricomycotina</taxon>
        <taxon>Agaricomycetes</taxon>
        <taxon>Hymenochaetales</taxon>
        <taxon>Hymenochaetaceae</taxon>
        <taxon>Pyrrhoderma</taxon>
    </lineage>
</organism>
<comment type="caution">
    <text evidence="11">The sequence shown here is derived from an EMBL/GenBank/DDBJ whole genome shotgun (WGS) entry which is preliminary data.</text>
</comment>
<feature type="region of interest" description="Disordered" evidence="10">
    <location>
        <begin position="584"/>
        <end position="636"/>
    </location>
</feature>
<evidence type="ECO:0000256" key="3">
    <source>
        <dbReference type="ARBA" id="ARBA00009291"/>
    </source>
</evidence>
<dbReference type="GO" id="GO:0035735">
    <property type="term" value="P:intraciliary transport involved in cilium assembly"/>
    <property type="evidence" value="ECO:0007669"/>
    <property type="project" value="TreeGrafter"/>
</dbReference>
<feature type="region of interest" description="Disordered" evidence="10">
    <location>
        <begin position="521"/>
        <end position="543"/>
    </location>
</feature>
<evidence type="ECO:0008006" key="13">
    <source>
        <dbReference type="Google" id="ProtNLM"/>
    </source>
</evidence>
<evidence type="ECO:0000256" key="10">
    <source>
        <dbReference type="SAM" id="MobiDB-lite"/>
    </source>
</evidence>
<keyword evidence="12" id="KW-1185">Reference proteome</keyword>
<evidence type="ECO:0000256" key="5">
    <source>
        <dbReference type="ARBA" id="ARBA00022889"/>
    </source>
</evidence>
<feature type="coiled-coil region" evidence="9">
    <location>
        <begin position="226"/>
        <end position="253"/>
    </location>
</feature>
<accession>A0A286UJN0</accession>
<feature type="compositionally biased region" description="Acidic residues" evidence="10">
    <location>
        <begin position="605"/>
        <end position="621"/>
    </location>
</feature>
<dbReference type="OrthoDB" id="312015at2759"/>
<sequence length="745" mass="83145">MAECTPRKSVQWAGDNQVNEFVYGTPYSEVSSVESVNSTSTFQYINSQLVSHGFAHGSGVSFDGLSKEDAEKLSKCMLGMLSQRMEDMSRSEELTTKLRTLLYEQERLSSMHRTTSEQLSAAEKETSLFKSKLAAANKNLQVSDTALKTSNAELQKTRSSMQSLRQTHNAELKRRERETEKILDRWQKISDTQTKVNTTSTGLRFKTTFAHPSTSSRDSELSGKRLSIVEDALDEAETARRALIEENMCLKNIVLSAANELARLVHVTRARTENVEQTEVPRYTLSDLFSIAAPESANEKFTTLLLSFRDAINRLDGVEALVSPASASTPSDSQTTRRSDKEMPLSDKKELKRLQNIIIDLQRQLEQVQTQRQSEDYANQAQNIVRRFVNEDGNDKPNVHERQLLEKIRKELDKARKKVDEASLALKDEKAMLEEERQAFKREQHLWRSQMCIPQEDEAPKPITGLASYFDAPAEPLDLPLSPKPAKKNKRPKSPKKMAITSPKKANMTRSPAKPIFAVGKMGKRARIGGTPKKPSGGMLGASVARPKVIPPVETEVIPNAPGLPSSSSSQSLIVPNAFVLPPPSPMTSIPPQQAGLLSSKESLDSPDFEDVEDLSDEDQREVEHHLRSSKPFPVAKPLAQHMIHAYSPARPSPLSRILMLANSPKQGQPLPENRVEENERNSHKAGSYGGRFDSRPESNTLEEELGIEETSNDLEESPSEPRQLEWPARARSPCDLPAKRVGIR</sequence>
<name>A0A286UJN0_9AGAM</name>
<dbReference type="InParanoid" id="A0A286UJN0"/>
<keyword evidence="4" id="KW-0963">Cytoplasm</keyword>
<keyword evidence="8" id="KW-0206">Cytoskeleton</keyword>
<reference evidence="11 12" key="1">
    <citation type="journal article" date="2017" name="Mol. Ecol.">
        <title>Comparative and population genomic landscape of Phellinus noxius: A hypervariable fungus causing root rot in trees.</title>
        <authorList>
            <person name="Chung C.L."/>
            <person name="Lee T.J."/>
            <person name="Akiba M."/>
            <person name="Lee H.H."/>
            <person name="Kuo T.H."/>
            <person name="Liu D."/>
            <person name="Ke H.M."/>
            <person name="Yokoi T."/>
            <person name="Roa M.B."/>
            <person name="Lu M.J."/>
            <person name="Chang Y.Y."/>
            <person name="Ann P.J."/>
            <person name="Tsai J.N."/>
            <person name="Chen C.Y."/>
            <person name="Tzean S.S."/>
            <person name="Ota Y."/>
            <person name="Hattori T."/>
            <person name="Sahashi N."/>
            <person name="Liou R.F."/>
            <person name="Kikuchi T."/>
            <person name="Tsai I.J."/>
        </authorList>
    </citation>
    <scope>NUCLEOTIDE SEQUENCE [LARGE SCALE GENOMIC DNA]</scope>
    <source>
        <strain evidence="11 12">FFPRI411160</strain>
    </source>
</reference>
<protein>
    <recommendedName>
        <fullName evidence="13">Afadin and alpha-actinin-binding-domain-containing protein</fullName>
    </recommendedName>
</protein>
<proteinExistence type="inferred from homology"/>
<feature type="compositionally biased region" description="Polar residues" evidence="10">
    <location>
        <begin position="156"/>
        <end position="167"/>
    </location>
</feature>
<evidence type="ECO:0000313" key="12">
    <source>
        <dbReference type="Proteomes" id="UP000217199"/>
    </source>
</evidence>
<evidence type="ECO:0000256" key="4">
    <source>
        <dbReference type="ARBA" id="ARBA00022490"/>
    </source>
</evidence>
<keyword evidence="7 9" id="KW-0175">Coiled coil</keyword>
<feature type="compositionally biased region" description="Acidic residues" evidence="10">
    <location>
        <begin position="701"/>
        <end position="719"/>
    </location>
</feature>
<dbReference type="Pfam" id="PF11559">
    <property type="entry name" value="ADIP"/>
    <property type="match status" value="1"/>
</dbReference>
<feature type="compositionally biased region" description="Basic and acidic residues" evidence="10">
    <location>
        <begin position="335"/>
        <end position="346"/>
    </location>
</feature>
<evidence type="ECO:0000256" key="1">
    <source>
        <dbReference type="ARBA" id="ARBA00004282"/>
    </source>
</evidence>
<feature type="compositionally biased region" description="Basic and acidic residues" evidence="10">
    <location>
        <begin position="674"/>
        <end position="683"/>
    </location>
</feature>
<feature type="region of interest" description="Disordered" evidence="10">
    <location>
        <begin position="323"/>
        <end position="346"/>
    </location>
</feature>
<evidence type="ECO:0000256" key="9">
    <source>
        <dbReference type="SAM" id="Coils"/>
    </source>
</evidence>
<dbReference type="InterPro" id="IPR052300">
    <property type="entry name" value="Adhesion_Centrosome_assoc"/>
</dbReference>
<feature type="region of interest" description="Disordered" evidence="10">
    <location>
        <begin position="156"/>
        <end position="176"/>
    </location>
</feature>
<dbReference type="STRING" id="2282107.A0A286UJN0"/>
<dbReference type="Proteomes" id="UP000217199">
    <property type="component" value="Unassembled WGS sequence"/>
</dbReference>
<evidence type="ECO:0000256" key="7">
    <source>
        <dbReference type="ARBA" id="ARBA00023054"/>
    </source>
</evidence>
<feature type="compositionally biased region" description="Basic residues" evidence="10">
    <location>
        <begin position="485"/>
        <end position="496"/>
    </location>
</feature>
<dbReference type="AlphaFoldDB" id="A0A286UJN0"/>
<dbReference type="GO" id="GO:0007155">
    <property type="term" value="P:cell adhesion"/>
    <property type="evidence" value="ECO:0007669"/>
    <property type="project" value="UniProtKB-KW"/>
</dbReference>
<evidence type="ECO:0000256" key="8">
    <source>
        <dbReference type="ARBA" id="ARBA00023212"/>
    </source>
</evidence>
<gene>
    <name evidence="11" type="ORF">PNOK_0472400</name>
</gene>
<comment type="subcellular location">
    <subcellularLocation>
        <location evidence="1">Cell junction</location>
    </subcellularLocation>
    <subcellularLocation>
        <location evidence="2">Cytoplasm</location>
        <location evidence="2">Cytoskeleton</location>
        <location evidence="2">Microtubule organizing center</location>
        <location evidence="2">Centrosome</location>
    </subcellularLocation>
</comment>
<dbReference type="PANTHER" id="PTHR46507:SF4">
    <property type="entry name" value="SSX FAMILY MEMBER 2 INTERACTING PROTEIN"/>
    <property type="match status" value="1"/>
</dbReference>
<dbReference type="InterPro" id="IPR021622">
    <property type="entry name" value="Afadin/alpha-actinin-bd"/>
</dbReference>
<evidence type="ECO:0000256" key="2">
    <source>
        <dbReference type="ARBA" id="ARBA00004300"/>
    </source>
</evidence>
<evidence type="ECO:0000256" key="6">
    <source>
        <dbReference type="ARBA" id="ARBA00022949"/>
    </source>
</evidence>
<dbReference type="PANTHER" id="PTHR46507">
    <property type="entry name" value="AFADIN- AND ALPHA-ACTININ-BINDING PROTEIN"/>
    <property type="match status" value="1"/>
</dbReference>
<dbReference type="GO" id="GO:0036064">
    <property type="term" value="C:ciliary basal body"/>
    <property type="evidence" value="ECO:0007669"/>
    <property type="project" value="TreeGrafter"/>
</dbReference>
<feature type="coiled-coil region" evidence="9">
    <location>
        <begin position="398"/>
        <end position="443"/>
    </location>
</feature>
<keyword evidence="6" id="KW-0965">Cell junction</keyword>
<feature type="region of interest" description="Disordered" evidence="10">
    <location>
        <begin position="662"/>
        <end position="745"/>
    </location>
</feature>
<dbReference type="EMBL" id="NBII01000004">
    <property type="protein sequence ID" value="PAV19790.1"/>
    <property type="molecule type" value="Genomic_DNA"/>
</dbReference>
<keyword evidence="5" id="KW-0130">Cell adhesion</keyword>
<comment type="similarity">
    <text evidence="3">Belongs to the ADIP family.</text>
</comment>
<evidence type="ECO:0000313" key="11">
    <source>
        <dbReference type="EMBL" id="PAV19790.1"/>
    </source>
</evidence>
<feature type="region of interest" description="Disordered" evidence="10">
    <location>
        <begin position="475"/>
        <end position="509"/>
    </location>
</feature>
<feature type="compositionally biased region" description="Polar residues" evidence="10">
    <location>
        <begin position="325"/>
        <end position="334"/>
    </location>
</feature>